<keyword evidence="2" id="KW-1185">Reference proteome</keyword>
<gene>
    <name evidence="1" type="ORF">KUCAC02_021130</name>
</gene>
<accession>A0ACB9XEM1</accession>
<dbReference type="Proteomes" id="UP001057452">
    <property type="component" value="Chromosome 6"/>
</dbReference>
<evidence type="ECO:0000313" key="1">
    <source>
        <dbReference type="EMBL" id="KAI4825450.1"/>
    </source>
</evidence>
<sequence>FTYHRHCQRVHRTLPLLYGSSHSYRLYGTSLAGYVGFQQNRKIKGQLARASVFALLKGTTAPTGFLGWREGR</sequence>
<reference evidence="1" key="1">
    <citation type="submission" date="2022-05" db="EMBL/GenBank/DDBJ databases">
        <title>Chromosome-level genome of Chaenocephalus aceratus.</title>
        <authorList>
            <person name="Park H."/>
        </authorList>
    </citation>
    <scope>NUCLEOTIDE SEQUENCE</scope>
    <source>
        <strain evidence="1">KU_202001</strain>
    </source>
</reference>
<proteinExistence type="predicted"/>
<feature type="non-terminal residue" evidence="1">
    <location>
        <position position="72"/>
    </location>
</feature>
<name>A0ACB9XEM1_CHAAC</name>
<comment type="caution">
    <text evidence="1">The sequence shown here is derived from an EMBL/GenBank/DDBJ whole genome shotgun (WGS) entry which is preliminary data.</text>
</comment>
<evidence type="ECO:0000313" key="2">
    <source>
        <dbReference type="Proteomes" id="UP001057452"/>
    </source>
</evidence>
<feature type="non-terminal residue" evidence="1">
    <location>
        <position position="1"/>
    </location>
</feature>
<protein>
    <submittedName>
        <fullName evidence="1">Uncharacterized protein</fullName>
    </submittedName>
</protein>
<dbReference type="EMBL" id="CM043790">
    <property type="protein sequence ID" value="KAI4825450.1"/>
    <property type="molecule type" value="Genomic_DNA"/>
</dbReference>
<organism evidence="1 2">
    <name type="scientific">Chaenocephalus aceratus</name>
    <name type="common">Blackfin icefish</name>
    <name type="synonym">Chaenichthys aceratus</name>
    <dbReference type="NCBI Taxonomy" id="36190"/>
    <lineage>
        <taxon>Eukaryota</taxon>
        <taxon>Metazoa</taxon>
        <taxon>Chordata</taxon>
        <taxon>Craniata</taxon>
        <taxon>Vertebrata</taxon>
        <taxon>Euteleostomi</taxon>
        <taxon>Actinopterygii</taxon>
        <taxon>Neopterygii</taxon>
        <taxon>Teleostei</taxon>
        <taxon>Neoteleostei</taxon>
        <taxon>Acanthomorphata</taxon>
        <taxon>Eupercaria</taxon>
        <taxon>Perciformes</taxon>
        <taxon>Notothenioidei</taxon>
        <taxon>Channichthyidae</taxon>
        <taxon>Chaenocephalus</taxon>
    </lineage>
</organism>